<evidence type="ECO:0000313" key="2">
    <source>
        <dbReference type="Proteomes" id="UP000178323"/>
    </source>
</evidence>
<comment type="caution">
    <text evidence="1">The sequence shown here is derived from an EMBL/GenBank/DDBJ whole genome shotgun (WGS) entry which is preliminary data.</text>
</comment>
<protein>
    <submittedName>
        <fullName evidence="1">Uncharacterized protein</fullName>
    </submittedName>
</protein>
<gene>
    <name evidence="1" type="ORF">A2Y83_04665</name>
</gene>
<name>A0A1F5S6H6_9BACT</name>
<accession>A0A1F5S6H6</accession>
<sequence length="147" mass="17638">MPRSYHSPFTSGKEEKNENKKNLLQKYLVKPELLNKYTITEVVCLHFDSDGSDGDILILEKRKTTAELMEKFRKLQKQYQDADENDNWPPEGLPREDMVESQIPKETILYHIYFLGYCKDAPTRKEEFFKFFDGDIEKDYFFFPFLW</sequence>
<evidence type="ECO:0000313" key="1">
    <source>
        <dbReference type="EMBL" id="OGF22277.1"/>
    </source>
</evidence>
<reference evidence="1 2" key="1">
    <citation type="journal article" date="2016" name="Nat. Commun.">
        <title>Thousands of microbial genomes shed light on interconnected biogeochemical processes in an aquifer system.</title>
        <authorList>
            <person name="Anantharaman K."/>
            <person name="Brown C.T."/>
            <person name="Hug L.A."/>
            <person name="Sharon I."/>
            <person name="Castelle C.J."/>
            <person name="Probst A.J."/>
            <person name="Thomas B.C."/>
            <person name="Singh A."/>
            <person name="Wilkins M.J."/>
            <person name="Karaoz U."/>
            <person name="Brodie E.L."/>
            <person name="Williams K.H."/>
            <person name="Hubbard S.S."/>
            <person name="Banfield J.F."/>
        </authorList>
    </citation>
    <scope>NUCLEOTIDE SEQUENCE [LARGE SCALE GENOMIC DNA]</scope>
</reference>
<dbReference type="STRING" id="1797985.A2Y83_04665"/>
<dbReference type="Proteomes" id="UP000178323">
    <property type="component" value="Unassembled WGS sequence"/>
</dbReference>
<proteinExistence type="predicted"/>
<dbReference type="AlphaFoldDB" id="A0A1F5S6H6"/>
<dbReference type="EMBL" id="MFFS01000031">
    <property type="protein sequence ID" value="OGF22277.1"/>
    <property type="molecule type" value="Genomic_DNA"/>
</dbReference>
<organism evidence="1 2">
    <name type="scientific">Candidatus Falkowbacteria bacterium RBG_13_39_14</name>
    <dbReference type="NCBI Taxonomy" id="1797985"/>
    <lineage>
        <taxon>Bacteria</taxon>
        <taxon>Candidatus Falkowiibacteriota</taxon>
    </lineage>
</organism>